<dbReference type="Gene3D" id="2.120.10.30">
    <property type="entry name" value="TolB, C-terminal domain"/>
    <property type="match status" value="2"/>
</dbReference>
<dbReference type="SUPFAM" id="SSF63829">
    <property type="entry name" value="Calcium-dependent phosphotriesterase"/>
    <property type="match status" value="1"/>
</dbReference>
<protein>
    <submittedName>
        <fullName evidence="3">NHL repeat containing protein</fullName>
    </submittedName>
</protein>
<dbReference type="InterPro" id="IPR011042">
    <property type="entry name" value="6-blade_b-propeller_TolB-like"/>
</dbReference>
<reference evidence="3 4" key="1">
    <citation type="journal article" date="2023" name="BMC Biol.">
        <title>The compact genome of the sponge Oopsacas minuta (Hexactinellida) is lacking key metazoan core genes.</title>
        <authorList>
            <person name="Santini S."/>
            <person name="Schenkelaars Q."/>
            <person name="Jourda C."/>
            <person name="Duchesne M."/>
            <person name="Belahbib H."/>
            <person name="Rocher C."/>
            <person name="Selva M."/>
            <person name="Riesgo A."/>
            <person name="Vervoort M."/>
            <person name="Leys S.P."/>
            <person name="Kodjabachian L."/>
            <person name="Le Bivic A."/>
            <person name="Borchiellini C."/>
            <person name="Claverie J.M."/>
            <person name="Renard E."/>
        </authorList>
    </citation>
    <scope>NUCLEOTIDE SEQUENCE [LARGE SCALE GENOMIC DNA]</scope>
    <source>
        <strain evidence="3">SPO-2</strain>
    </source>
</reference>
<dbReference type="PANTHER" id="PTHR24104:SF25">
    <property type="entry name" value="PROTEIN LIN-41"/>
    <property type="match status" value="1"/>
</dbReference>
<dbReference type="GO" id="GO:0043161">
    <property type="term" value="P:proteasome-mediated ubiquitin-dependent protein catabolic process"/>
    <property type="evidence" value="ECO:0007669"/>
    <property type="project" value="TreeGrafter"/>
</dbReference>
<dbReference type="CDD" id="cd05819">
    <property type="entry name" value="NHL"/>
    <property type="match status" value="1"/>
</dbReference>
<sequence>MAGHHSIDYTSITAPYKELCMKGKGLGHLKNARGLSIEPVTGMIYVVEGGNTRIQVFSPEGSHQFILHPKFAKWGRVDLWGICINDGIVYVSDYQGGRIFLYTLDGDIITVFAKGFTTNKKMIIKMQQPMGIAINQKGDIYVCEFGANCILILENDSNNHIQTFHYQSPLSIVLRKDGSFIGSKGNLIYGKKTSAIESNQMIYEGIWATLCWFGDFDSNGNIFMSDMKGHQILIYETSSGRPTLLHIIKMTFVGSPMGIAVDRNGRIICVTDSKLHFFKGNTKAISMYS</sequence>
<comment type="caution">
    <text evidence="3">The sequence shown here is derived from an EMBL/GenBank/DDBJ whole genome shotgun (WGS) entry which is preliminary data.</text>
</comment>
<proteinExistence type="predicted"/>
<dbReference type="GO" id="GO:0061630">
    <property type="term" value="F:ubiquitin protein ligase activity"/>
    <property type="evidence" value="ECO:0007669"/>
    <property type="project" value="TreeGrafter"/>
</dbReference>
<name>A0AAV7K8W6_9METZ</name>
<dbReference type="GO" id="GO:0008270">
    <property type="term" value="F:zinc ion binding"/>
    <property type="evidence" value="ECO:0007669"/>
    <property type="project" value="UniProtKB-KW"/>
</dbReference>
<dbReference type="Proteomes" id="UP001165289">
    <property type="component" value="Unassembled WGS sequence"/>
</dbReference>
<keyword evidence="4" id="KW-1185">Reference proteome</keyword>
<accession>A0AAV7K8W6</accession>
<dbReference type="EMBL" id="JAKMXF010000111">
    <property type="protein sequence ID" value="KAI6657522.1"/>
    <property type="molecule type" value="Genomic_DNA"/>
</dbReference>
<dbReference type="GO" id="GO:0000209">
    <property type="term" value="P:protein polyubiquitination"/>
    <property type="evidence" value="ECO:0007669"/>
    <property type="project" value="TreeGrafter"/>
</dbReference>
<feature type="repeat" description="NHL" evidence="2">
    <location>
        <begin position="22"/>
        <end position="60"/>
    </location>
</feature>
<dbReference type="AlphaFoldDB" id="A0AAV7K8W6"/>
<gene>
    <name evidence="3" type="ORF">LOD99_266</name>
</gene>
<evidence type="ECO:0000256" key="1">
    <source>
        <dbReference type="ARBA" id="ARBA00022737"/>
    </source>
</evidence>
<dbReference type="Pfam" id="PF01436">
    <property type="entry name" value="NHL"/>
    <property type="match status" value="1"/>
</dbReference>
<dbReference type="InterPro" id="IPR001258">
    <property type="entry name" value="NHL_repeat"/>
</dbReference>
<evidence type="ECO:0000313" key="4">
    <source>
        <dbReference type="Proteomes" id="UP001165289"/>
    </source>
</evidence>
<dbReference type="PANTHER" id="PTHR24104">
    <property type="entry name" value="E3 UBIQUITIN-PROTEIN LIGASE NHLRC1-RELATED"/>
    <property type="match status" value="1"/>
</dbReference>
<evidence type="ECO:0000256" key="2">
    <source>
        <dbReference type="PROSITE-ProRule" id="PRU00504"/>
    </source>
</evidence>
<keyword evidence="1" id="KW-0677">Repeat</keyword>
<evidence type="ECO:0000313" key="3">
    <source>
        <dbReference type="EMBL" id="KAI6657522.1"/>
    </source>
</evidence>
<dbReference type="PROSITE" id="PS51125">
    <property type="entry name" value="NHL"/>
    <property type="match status" value="1"/>
</dbReference>
<organism evidence="3 4">
    <name type="scientific">Oopsacas minuta</name>
    <dbReference type="NCBI Taxonomy" id="111878"/>
    <lineage>
        <taxon>Eukaryota</taxon>
        <taxon>Metazoa</taxon>
        <taxon>Porifera</taxon>
        <taxon>Hexactinellida</taxon>
        <taxon>Hexasterophora</taxon>
        <taxon>Lyssacinosida</taxon>
        <taxon>Leucopsacidae</taxon>
        <taxon>Oopsacas</taxon>
    </lineage>
</organism>
<dbReference type="InterPro" id="IPR050952">
    <property type="entry name" value="TRIM-NHL_E3_ligases"/>
</dbReference>